<reference evidence="2 3" key="1">
    <citation type="submission" date="2019-03" db="EMBL/GenBank/DDBJ databases">
        <authorList>
            <person name="He R.-H."/>
        </authorList>
    </citation>
    <scope>NUCLEOTIDE SEQUENCE [LARGE SCALE GENOMIC DNA]</scope>
    <source>
        <strain evidence="3">SH 714</strain>
    </source>
</reference>
<protein>
    <submittedName>
        <fullName evidence="2">Zinc ribbon domain-containing protein</fullName>
    </submittedName>
</protein>
<proteinExistence type="predicted"/>
<feature type="transmembrane region" description="Helical" evidence="1">
    <location>
        <begin position="80"/>
        <end position="102"/>
    </location>
</feature>
<dbReference type="OrthoDB" id="2448863at2"/>
<feature type="transmembrane region" description="Helical" evidence="1">
    <location>
        <begin position="191"/>
        <end position="213"/>
    </location>
</feature>
<feature type="transmembrane region" description="Helical" evidence="1">
    <location>
        <begin position="225"/>
        <end position="244"/>
    </location>
</feature>
<keyword evidence="1" id="KW-1133">Transmembrane helix</keyword>
<evidence type="ECO:0000256" key="1">
    <source>
        <dbReference type="SAM" id="Phobius"/>
    </source>
</evidence>
<keyword evidence="1" id="KW-0472">Membrane</keyword>
<dbReference type="RefSeq" id="WP_134341161.1">
    <property type="nucleotide sequence ID" value="NZ_SOPW01000018.1"/>
</dbReference>
<feature type="transmembrane region" description="Helical" evidence="1">
    <location>
        <begin position="162"/>
        <end position="185"/>
    </location>
</feature>
<feature type="transmembrane region" description="Helical" evidence="1">
    <location>
        <begin position="122"/>
        <end position="150"/>
    </location>
</feature>
<evidence type="ECO:0000313" key="2">
    <source>
        <dbReference type="EMBL" id="TFB14217.1"/>
    </source>
</evidence>
<accession>A0A4Y8IGD2</accession>
<comment type="caution">
    <text evidence="2">The sequence shown here is derived from an EMBL/GenBank/DDBJ whole genome shotgun (WGS) entry which is preliminary data.</text>
</comment>
<keyword evidence="3" id="KW-1185">Reference proteome</keyword>
<gene>
    <name evidence="2" type="ORF">E3U55_14300</name>
</gene>
<dbReference type="AlphaFoldDB" id="A0A4Y8IGD2"/>
<dbReference type="Proteomes" id="UP000297975">
    <property type="component" value="Unassembled WGS sequence"/>
</dbReference>
<evidence type="ECO:0000313" key="3">
    <source>
        <dbReference type="Proteomes" id="UP000297975"/>
    </source>
</evidence>
<organism evidence="2 3">
    <name type="scientific">Filobacillus milosensis</name>
    <dbReference type="NCBI Taxonomy" id="94137"/>
    <lineage>
        <taxon>Bacteria</taxon>
        <taxon>Bacillati</taxon>
        <taxon>Bacillota</taxon>
        <taxon>Bacilli</taxon>
        <taxon>Bacillales</taxon>
        <taxon>Bacillaceae</taxon>
        <taxon>Filobacillus</taxon>
    </lineage>
</organism>
<dbReference type="EMBL" id="SOPW01000018">
    <property type="protein sequence ID" value="TFB14217.1"/>
    <property type="molecule type" value="Genomic_DNA"/>
</dbReference>
<sequence>MKTCKNCNHQQDSGNFCENCGHPLNEDLHNAQTEGAATKGAQTQNSQLDNIKYHTKNYFNYFLSLLKNPNSSLKQPESSFVNGIITLLILSITLAIGFYLLVNGVYNQTIVQFGGFVETQSLPFFSIFFRIIFSALLIILAGLAGLLTVVEIAKVDVSFKTLLSQYGAFSVPFTVVTALTIFTGIATSTQLTMILFFLGIVAFVTLAPVIISFYHLRKFNENGHVVYLSICSFVITNTIIYIMFKIYLGSVLQNFDQFM</sequence>
<keyword evidence="1" id="KW-0812">Transmembrane</keyword>
<name>A0A4Y8IGD2_9BACI</name>